<sequence>MNYLVKSTIGAYISTRKRYSLDVDNLLIIGKQDSIEAFKLETLKRLVRLSMRITRHADGSVDQTSDIEEILQTFKVTDVKGASTRLHPSMKYHGIRDAEQNIIKERGVTKFHVGKSSES</sequence>
<protein>
    <submittedName>
        <fullName evidence="1">Uncharacterized protein</fullName>
    </submittedName>
</protein>
<evidence type="ECO:0000313" key="2">
    <source>
        <dbReference type="Proteomes" id="UP001054945"/>
    </source>
</evidence>
<dbReference type="AlphaFoldDB" id="A0AAV4U6D6"/>
<keyword evidence="2" id="KW-1185">Reference proteome</keyword>
<dbReference type="EMBL" id="BPLR01012349">
    <property type="protein sequence ID" value="GIY53322.1"/>
    <property type="molecule type" value="Genomic_DNA"/>
</dbReference>
<organism evidence="1 2">
    <name type="scientific">Caerostris extrusa</name>
    <name type="common">Bark spider</name>
    <name type="synonym">Caerostris bankana</name>
    <dbReference type="NCBI Taxonomy" id="172846"/>
    <lineage>
        <taxon>Eukaryota</taxon>
        <taxon>Metazoa</taxon>
        <taxon>Ecdysozoa</taxon>
        <taxon>Arthropoda</taxon>
        <taxon>Chelicerata</taxon>
        <taxon>Arachnida</taxon>
        <taxon>Araneae</taxon>
        <taxon>Araneomorphae</taxon>
        <taxon>Entelegynae</taxon>
        <taxon>Araneoidea</taxon>
        <taxon>Araneidae</taxon>
        <taxon>Caerostris</taxon>
    </lineage>
</organism>
<comment type="caution">
    <text evidence="1">The sequence shown here is derived from an EMBL/GenBank/DDBJ whole genome shotgun (WGS) entry which is preliminary data.</text>
</comment>
<accession>A0AAV4U6D6</accession>
<dbReference type="Proteomes" id="UP001054945">
    <property type="component" value="Unassembled WGS sequence"/>
</dbReference>
<reference evidence="1 2" key="1">
    <citation type="submission" date="2021-06" db="EMBL/GenBank/DDBJ databases">
        <title>Caerostris extrusa draft genome.</title>
        <authorList>
            <person name="Kono N."/>
            <person name="Arakawa K."/>
        </authorList>
    </citation>
    <scope>NUCLEOTIDE SEQUENCE [LARGE SCALE GENOMIC DNA]</scope>
</reference>
<gene>
    <name evidence="1" type="ORF">CEXT_677341</name>
</gene>
<proteinExistence type="predicted"/>
<name>A0AAV4U6D6_CAEEX</name>
<evidence type="ECO:0000313" key="1">
    <source>
        <dbReference type="EMBL" id="GIY53322.1"/>
    </source>
</evidence>